<feature type="compositionally biased region" description="Low complexity" evidence="1">
    <location>
        <begin position="1446"/>
        <end position="1462"/>
    </location>
</feature>
<gene>
    <name evidence="2" type="ORF">PF66_01592</name>
</gene>
<organism evidence="2 3">
    <name type="scientific">Pseudomonas asplenii</name>
    <dbReference type="NCBI Taxonomy" id="53407"/>
    <lineage>
        <taxon>Bacteria</taxon>
        <taxon>Pseudomonadati</taxon>
        <taxon>Pseudomonadota</taxon>
        <taxon>Gammaproteobacteria</taxon>
        <taxon>Pseudomonadales</taxon>
        <taxon>Pseudomonadaceae</taxon>
        <taxon>Pseudomonas</taxon>
    </lineage>
</organism>
<dbReference type="STRING" id="50340.PF66_01592"/>
<sequence length="1598" mass="176536">MSNAPTNLPVAPTRPEVLLAAASQKYDYSISSAGHLLNLMVPTEIREALNNARTVDEARATLSRLCRQPTLLQALKDISGTPLPSGGAAWAALASLVRATGISADWARDNGQASIAAFIAPGLGEQRIDFLQAVFIRVLLTRNYAAPEAPASGVGTPPPPLESPARLADSAQPGANLALLSALLPTTTPPRPLASALLAYLGVYDLSTRIPTHWSTVEDYQFLRALPHFQTLAARMGDGTTDTPASPGQQAHLLIQALLATVETDVSDLWPLGTELGTADAVAGQGWHVLRDSALRDIGQQLLARHSVDDPEQAKFLARLLLQRERPEWFLEDVETIHNDYARDVASITWRYVTRLCEALAPRSTLGKPLGEVVRLAGALEKLAGVCALDPGTGQARPADANELGTLSGLLLAESTQAWGSVWQARNAAQLLDTLNRVEQNHRGLLEHLGAEKPPDLTKLARQALRARKADPDERVQVTEHADTYFNFSPSPNQVLRRPDPTWTVSAVQRLLMKDAGIFEEERATVVGQYQQQIARYANARLPLVEIRISQILQQLAPQTLKRLDSGRWRVHQLSSRNAQLYQEGIFAVVEMAPEGKRPALYLAARKDPSGVFFLRPENVQDMRKKEQGGPLDTLLKYNLVVHLGGKIIKVISEAAQDVPVEGIGLEPGAWQDGKPAADRSSLHPLDPGSAAWQLARQLAKPLWLDPMVWEAAHEVDRKGRAPWQSGASFSLWSLIPLYDYFKKPVAERGEEDHRSALFDVGTLFAPGAGHASRAMSLLAQAALSAARAGLLRTLGQGLTLKTVIGGLQGVINATASPLFRQGLRAGGLQLTQAAGETLLNISPVPLPNTRWFGKRSQQLWQWLPGPQLREKATRLIDEVLTNRLRPANLGNLSAYVVEDGEALLRQARPHRFNGSASLYHARDSRNADRWLIRYTDDTRREKVYEIKGSFKPQNHYVEIIDPISRKTVLTVGNQAGTWQRLAAKGGVLPSNGRKITYPIIQQWQDLVKTDSSKATLKFQAQFAKSHGLKDRSLWEYVSVNGELADEGKFLQAEAAGRTFSPPTVQQLREWRDMPAAVRRKTSQFQFAMDHGIQLRALARQARKTGELNWQGQYAVDLDEGRIFHAPTADDLNAWRNLTPGHAIPWYEFAREHSINPKTFSRLINRGHKADGALSVMGEHSIKQKTGQTLRDVTAADIQAWRDLSPAERKQTSRERFAVARHINPNILGRHITTQGELKPLGEFRVNQAAGIEYHEPTVQEIIEWRDLPRAEREKTSRDRFALDRRIDVPGFQIHVKANGELTAVGEVKIRPGDETFRPLTAQDLVDWRDLSAAERKQTNRKKFAIARELNPRVFADEAQASGELKPPGQFRVDKANGVEFHEMTAEELVAWRDLSRAERKLMPWHRFALERQIDLKSFHQFSYTNGKLKDIGLFKVNAAARQRAAAPDGQPALPPAQAASAEGPPAKRGRYAPKAAMSPAEAKKYVAHRVLELQSQLPSYTKDKTTMAVALLDDPDGRQITAIASSNPRGYLPKGVTVKKHEHFVRGNLHAEADILEWAAQHQYQVAVIGAGRPICRPCAELIEAAQAVPATSLKKV</sequence>
<evidence type="ECO:0000313" key="3">
    <source>
        <dbReference type="Proteomes" id="UP000037931"/>
    </source>
</evidence>
<protein>
    <submittedName>
        <fullName evidence="2">Uncharacterized protein</fullName>
    </submittedName>
</protein>
<reference evidence="2 3" key="1">
    <citation type="journal article" date="2015" name="PLoS ONE">
        <title>Rice-Infecting Pseudomonas Genomes Are Highly Accessorized and Harbor Multiple Putative Virulence Mechanisms to Cause Sheath Brown Rot.</title>
        <authorList>
            <person name="Quibod I.L."/>
            <person name="Grande G."/>
            <person name="Oreiro E.G."/>
            <person name="Borja F.N."/>
            <person name="Dossa G.S."/>
            <person name="Mauleon R."/>
            <person name="Cruz C.V."/>
            <person name="Oliva R."/>
        </authorList>
    </citation>
    <scope>NUCLEOTIDE SEQUENCE [LARGE SCALE GENOMIC DNA]</scope>
    <source>
        <strain evidence="2 3">IRRI 6609</strain>
    </source>
</reference>
<dbReference type="PATRIC" id="fig|50340.43.peg.4749"/>
<dbReference type="Proteomes" id="UP000037931">
    <property type="component" value="Unassembled WGS sequence"/>
</dbReference>
<evidence type="ECO:0000313" key="2">
    <source>
        <dbReference type="EMBL" id="KPA92008.1"/>
    </source>
</evidence>
<dbReference type="EMBL" id="JSYZ01000004">
    <property type="protein sequence ID" value="KPA92008.1"/>
    <property type="molecule type" value="Genomic_DNA"/>
</dbReference>
<dbReference type="OrthoDB" id="6724432at2"/>
<keyword evidence="3" id="KW-1185">Reference proteome</keyword>
<accession>A0A0M9GIT3</accession>
<dbReference type="RefSeq" id="WP_054062337.1">
    <property type="nucleotide sequence ID" value="NZ_JSYZ01000004.1"/>
</dbReference>
<name>A0A0M9GIT3_9PSED</name>
<feature type="region of interest" description="Disordered" evidence="1">
    <location>
        <begin position="149"/>
        <end position="168"/>
    </location>
</feature>
<comment type="caution">
    <text evidence="2">The sequence shown here is derived from an EMBL/GenBank/DDBJ whole genome shotgun (WGS) entry which is preliminary data.</text>
</comment>
<evidence type="ECO:0000256" key="1">
    <source>
        <dbReference type="SAM" id="MobiDB-lite"/>
    </source>
</evidence>
<feature type="region of interest" description="Disordered" evidence="1">
    <location>
        <begin position="1446"/>
        <end position="1475"/>
    </location>
</feature>
<proteinExistence type="predicted"/>